<keyword evidence="2" id="KW-1185">Reference proteome</keyword>
<dbReference type="RefSeq" id="WP_354270106.1">
    <property type="nucleotide sequence ID" value="NZ_JBEPTQ010000002.1"/>
</dbReference>
<comment type="caution">
    <text evidence="1">The sequence shown here is derived from an EMBL/GenBank/DDBJ whole genome shotgun (WGS) entry which is preliminary data.</text>
</comment>
<organism evidence="1 2">
    <name type="scientific">Bradyrhizobium japonicum</name>
    <dbReference type="NCBI Taxonomy" id="375"/>
    <lineage>
        <taxon>Bacteria</taxon>
        <taxon>Pseudomonadati</taxon>
        <taxon>Pseudomonadota</taxon>
        <taxon>Alphaproteobacteria</taxon>
        <taxon>Hyphomicrobiales</taxon>
        <taxon>Nitrobacteraceae</taxon>
        <taxon>Bradyrhizobium</taxon>
    </lineage>
</organism>
<protein>
    <submittedName>
        <fullName evidence="1">Uncharacterized protein</fullName>
    </submittedName>
</protein>
<evidence type="ECO:0000313" key="2">
    <source>
        <dbReference type="Proteomes" id="UP001549291"/>
    </source>
</evidence>
<gene>
    <name evidence="1" type="ORF">ABIF63_003554</name>
</gene>
<proteinExistence type="predicted"/>
<name>A0ABV2RR85_BRAJP</name>
<accession>A0ABV2RR85</accession>
<reference evidence="1 2" key="1">
    <citation type="submission" date="2024-06" db="EMBL/GenBank/DDBJ databases">
        <title>Genomic Encyclopedia of Type Strains, Phase V (KMG-V): Genome sequencing to study the core and pangenomes of soil and plant-associated prokaryotes.</title>
        <authorList>
            <person name="Whitman W."/>
        </authorList>
    </citation>
    <scope>NUCLEOTIDE SEQUENCE [LARGE SCALE GENOMIC DNA]</scope>
    <source>
        <strain evidence="1 2">USDA 160</strain>
    </source>
</reference>
<dbReference type="EMBL" id="JBEPTQ010000002">
    <property type="protein sequence ID" value="MET4719448.1"/>
    <property type="molecule type" value="Genomic_DNA"/>
</dbReference>
<sequence length="55" mass="5955">MDRMFLAVIVSALLLLTGALGLALRGYGGSDISAKHSLIAPPSRCLRFMILRRLV</sequence>
<dbReference type="Proteomes" id="UP001549291">
    <property type="component" value="Unassembled WGS sequence"/>
</dbReference>
<evidence type="ECO:0000313" key="1">
    <source>
        <dbReference type="EMBL" id="MET4719448.1"/>
    </source>
</evidence>